<dbReference type="RefSeq" id="WP_149753411.1">
    <property type="nucleotide sequence ID" value="NZ_VRLW01000003.1"/>
</dbReference>
<reference evidence="2 3" key="1">
    <citation type="submission" date="2019-08" db="EMBL/GenBank/DDBJ databases">
        <title>Deep-cultivation of Planctomycetes and their phenomic and genomic characterization uncovers novel biology.</title>
        <authorList>
            <person name="Wiegand S."/>
            <person name="Jogler M."/>
            <person name="Boedeker C."/>
            <person name="Pinto D."/>
            <person name="Vollmers J."/>
            <person name="Rivas-Marin E."/>
            <person name="Kohn T."/>
            <person name="Peeters S.H."/>
            <person name="Heuer A."/>
            <person name="Rast P."/>
            <person name="Oberbeckmann S."/>
            <person name="Bunk B."/>
            <person name="Jeske O."/>
            <person name="Meyerdierks A."/>
            <person name="Storesund J.E."/>
            <person name="Kallscheuer N."/>
            <person name="Luecker S."/>
            <person name="Lage O.M."/>
            <person name="Pohl T."/>
            <person name="Merkel B.J."/>
            <person name="Hornburger P."/>
            <person name="Mueller R.-W."/>
            <person name="Bruemmer F."/>
            <person name="Labrenz M."/>
            <person name="Spormann A.M."/>
            <person name="Op Den Camp H."/>
            <person name="Overmann J."/>
            <person name="Amann R."/>
            <person name="Jetten M.S.M."/>
            <person name="Mascher T."/>
            <person name="Medema M.H."/>
            <person name="Devos D.P."/>
            <person name="Kaster A.-K."/>
            <person name="Ovreas L."/>
            <person name="Rohde M."/>
            <person name="Galperin M.Y."/>
            <person name="Jogler C."/>
        </authorList>
    </citation>
    <scope>NUCLEOTIDE SEQUENCE [LARGE SCALE GENOMIC DNA]</scope>
    <source>
        <strain evidence="2 3">LF1</strain>
    </source>
</reference>
<dbReference type="EMBL" id="VRLW01000003">
    <property type="protein sequence ID" value="KAA1257305.1"/>
    <property type="molecule type" value="Genomic_DNA"/>
</dbReference>
<keyword evidence="1" id="KW-1133">Transmembrane helix</keyword>
<evidence type="ECO:0000313" key="2">
    <source>
        <dbReference type="EMBL" id="KAA1257305.1"/>
    </source>
</evidence>
<keyword evidence="1" id="KW-0812">Transmembrane</keyword>
<sequence>MIVTHVDGVRADGSHRNGVLRITIACTGVAAAHFSFCLHVKSRHLGDAYRYPTEIQLTQGRFIVLRTTLIFTAIAVACSFYAVGEPVADGSRHTAGTESDAMVLAVSSDGRTISVWTPLNSCFKHARLDTAPYPTNVWIESGFCCIRDHDAFYAINSSSPNWTRITLTDKEMETVKIGSHHIVASTERGTFVYGANAVQWSGVSISGDDIPMAENGG</sequence>
<keyword evidence="3" id="KW-1185">Reference proteome</keyword>
<protein>
    <submittedName>
        <fullName evidence="2">Uncharacterized protein</fullName>
    </submittedName>
</protein>
<organism evidence="2 3">
    <name type="scientific">Rubripirellula obstinata</name>
    <dbReference type="NCBI Taxonomy" id="406547"/>
    <lineage>
        <taxon>Bacteria</taxon>
        <taxon>Pseudomonadati</taxon>
        <taxon>Planctomycetota</taxon>
        <taxon>Planctomycetia</taxon>
        <taxon>Pirellulales</taxon>
        <taxon>Pirellulaceae</taxon>
        <taxon>Rubripirellula</taxon>
    </lineage>
</organism>
<name>A0A5B1CBE8_9BACT</name>
<dbReference type="Proteomes" id="UP000322699">
    <property type="component" value="Unassembled WGS sequence"/>
</dbReference>
<dbReference type="AlphaFoldDB" id="A0A5B1CBE8"/>
<gene>
    <name evidence="2" type="ORF">LF1_54540</name>
</gene>
<keyword evidence="1" id="KW-0472">Membrane</keyword>
<evidence type="ECO:0000256" key="1">
    <source>
        <dbReference type="SAM" id="Phobius"/>
    </source>
</evidence>
<proteinExistence type="predicted"/>
<accession>A0A5B1CBE8</accession>
<feature type="transmembrane region" description="Helical" evidence="1">
    <location>
        <begin position="20"/>
        <end position="41"/>
    </location>
</feature>
<comment type="caution">
    <text evidence="2">The sequence shown here is derived from an EMBL/GenBank/DDBJ whole genome shotgun (WGS) entry which is preliminary data.</text>
</comment>
<feature type="transmembrane region" description="Helical" evidence="1">
    <location>
        <begin position="62"/>
        <end position="83"/>
    </location>
</feature>
<evidence type="ECO:0000313" key="3">
    <source>
        <dbReference type="Proteomes" id="UP000322699"/>
    </source>
</evidence>